<dbReference type="AlphaFoldDB" id="A0A3G3JW32"/>
<reference evidence="2 3" key="1">
    <citation type="submission" date="2018-10" db="EMBL/GenBank/DDBJ databases">
        <title>Genome Sequence of Cohnella sp.</title>
        <authorList>
            <person name="Srinivasan S."/>
            <person name="Kim M.K."/>
        </authorList>
    </citation>
    <scope>NUCLEOTIDE SEQUENCE [LARGE SCALE GENOMIC DNA]</scope>
    <source>
        <strain evidence="2 3">18JY8-7</strain>
    </source>
</reference>
<feature type="transmembrane region" description="Helical" evidence="1">
    <location>
        <begin position="21"/>
        <end position="42"/>
    </location>
</feature>
<keyword evidence="1" id="KW-1133">Transmembrane helix</keyword>
<gene>
    <name evidence="2" type="ORF">EAV92_07545</name>
</gene>
<feature type="transmembrane region" description="Helical" evidence="1">
    <location>
        <begin position="62"/>
        <end position="81"/>
    </location>
</feature>
<proteinExistence type="predicted"/>
<dbReference type="RefSeq" id="WP_123040496.1">
    <property type="nucleotide sequence ID" value="NZ_CP033433.1"/>
</dbReference>
<evidence type="ECO:0000256" key="1">
    <source>
        <dbReference type="SAM" id="Phobius"/>
    </source>
</evidence>
<dbReference type="EMBL" id="CP033433">
    <property type="protein sequence ID" value="AYQ72436.1"/>
    <property type="molecule type" value="Genomic_DNA"/>
</dbReference>
<accession>A0A3G3JW32</accession>
<dbReference type="Pfam" id="PF12730">
    <property type="entry name" value="ABC2_membrane_4"/>
    <property type="match status" value="1"/>
</dbReference>
<evidence type="ECO:0000313" key="3">
    <source>
        <dbReference type="Proteomes" id="UP000269097"/>
    </source>
</evidence>
<keyword evidence="1" id="KW-0812">Transmembrane</keyword>
<dbReference type="PANTHER" id="PTHR37305:SF1">
    <property type="entry name" value="MEMBRANE PROTEIN"/>
    <property type="match status" value="1"/>
</dbReference>
<evidence type="ECO:0000313" key="2">
    <source>
        <dbReference type="EMBL" id="AYQ72436.1"/>
    </source>
</evidence>
<name>A0A3G3JW32_9BACL</name>
<dbReference type="KEGG" id="coh:EAV92_07545"/>
<feature type="transmembrane region" description="Helical" evidence="1">
    <location>
        <begin position="173"/>
        <end position="194"/>
    </location>
</feature>
<sequence>MSSLLAGYRNEVRLMTYRRKTTYFLLFSAILPILLALAFHALGPRIGWIAVSASFPIQILSIYTALWIPLFLFLSIADIFPHEVASKTLKLSLLRPITRFRVYMAKTLVLFTAIAAIFLLLASVSIVCNLAAGSSVMNGMDYFDVLKAYLASFISMCALAALFVFVAQLFQSVSGFVVFAIVLYAVVKVLPYFVKGFSAFSIASYTDWYVLWLAGAVSVGKIVITALFILSALVLFLSLGFLRFDRKEA</sequence>
<dbReference type="Proteomes" id="UP000269097">
    <property type="component" value="Chromosome"/>
</dbReference>
<keyword evidence="1" id="KW-0472">Membrane</keyword>
<feature type="transmembrane region" description="Helical" evidence="1">
    <location>
        <begin position="146"/>
        <end position="166"/>
    </location>
</feature>
<protein>
    <submittedName>
        <fullName evidence="2">ABC transporter permease</fullName>
    </submittedName>
</protein>
<feature type="transmembrane region" description="Helical" evidence="1">
    <location>
        <begin position="102"/>
        <end position="126"/>
    </location>
</feature>
<dbReference type="PANTHER" id="PTHR37305">
    <property type="entry name" value="INTEGRAL MEMBRANE PROTEIN-RELATED"/>
    <property type="match status" value="1"/>
</dbReference>
<feature type="transmembrane region" description="Helical" evidence="1">
    <location>
        <begin position="209"/>
        <end position="242"/>
    </location>
</feature>
<keyword evidence="3" id="KW-1185">Reference proteome</keyword>
<organism evidence="2 3">
    <name type="scientific">Cohnella candidum</name>
    <dbReference type="NCBI Taxonomy" id="2674991"/>
    <lineage>
        <taxon>Bacteria</taxon>
        <taxon>Bacillati</taxon>
        <taxon>Bacillota</taxon>
        <taxon>Bacilli</taxon>
        <taxon>Bacillales</taxon>
        <taxon>Paenibacillaceae</taxon>
        <taxon>Cohnella</taxon>
    </lineage>
</organism>